<comment type="caution">
    <text evidence="2">The sequence shown here is derived from an EMBL/GenBank/DDBJ whole genome shotgun (WGS) entry which is preliminary data.</text>
</comment>
<evidence type="ECO:0000313" key="2">
    <source>
        <dbReference type="EMBL" id="NZA00675.1"/>
    </source>
</evidence>
<evidence type="ECO:0000256" key="1">
    <source>
        <dbReference type="SAM" id="MobiDB-lite"/>
    </source>
</evidence>
<gene>
    <name evidence="2" type="ORF">H0I39_00765</name>
</gene>
<accession>A0A853IP71</accession>
<dbReference type="SUPFAM" id="SSF47598">
    <property type="entry name" value="Ribbon-helix-helix"/>
    <property type="match status" value="1"/>
</dbReference>
<sequence>MAVSVRMDPLLEKQLELAAQRKGVTKSQFIIDAVERALGHKNPYDLMLQVQAEAQHVAREPAPPSLLAADTSCPSSCATSWLPAMKPRAATGRLSRPPGGVASAGRRPMTRKPRLENRAA</sequence>
<dbReference type="EMBL" id="JACCKX010000001">
    <property type="protein sequence ID" value="NZA00675.1"/>
    <property type="molecule type" value="Genomic_DNA"/>
</dbReference>
<dbReference type="GO" id="GO:0006355">
    <property type="term" value="P:regulation of DNA-templated transcription"/>
    <property type="evidence" value="ECO:0007669"/>
    <property type="project" value="InterPro"/>
</dbReference>
<evidence type="ECO:0000313" key="3">
    <source>
        <dbReference type="Proteomes" id="UP000589716"/>
    </source>
</evidence>
<name>A0A853IP71_9BURK</name>
<organism evidence="2 3">
    <name type="scientific">Ottowia beijingensis</name>
    <dbReference type="NCBI Taxonomy" id="1207057"/>
    <lineage>
        <taxon>Bacteria</taxon>
        <taxon>Pseudomonadati</taxon>
        <taxon>Pseudomonadota</taxon>
        <taxon>Betaproteobacteria</taxon>
        <taxon>Burkholderiales</taxon>
        <taxon>Comamonadaceae</taxon>
        <taxon>Ottowia</taxon>
    </lineage>
</organism>
<dbReference type="AlphaFoldDB" id="A0A853IP71"/>
<dbReference type="InterPro" id="IPR010985">
    <property type="entry name" value="Ribbon_hlx_hlx"/>
</dbReference>
<keyword evidence="3" id="KW-1185">Reference proteome</keyword>
<dbReference type="Proteomes" id="UP000589716">
    <property type="component" value="Unassembled WGS sequence"/>
</dbReference>
<feature type="region of interest" description="Disordered" evidence="1">
    <location>
        <begin position="87"/>
        <end position="120"/>
    </location>
</feature>
<proteinExistence type="predicted"/>
<evidence type="ECO:0008006" key="4">
    <source>
        <dbReference type="Google" id="ProtNLM"/>
    </source>
</evidence>
<reference evidence="2 3" key="1">
    <citation type="submission" date="2020-07" db="EMBL/GenBank/DDBJ databases">
        <authorList>
            <person name="Maaloum M."/>
        </authorList>
    </citation>
    <scope>NUCLEOTIDE SEQUENCE [LARGE SCALE GENOMIC DNA]</scope>
    <source>
        <strain evidence="2 3">GCS-AN-3</strain>
    </source>
</reference>
<dbReference type="RefSeq" id="WP_180549230.1">
    <property type="nucleotide sequence ID" value="NZ_JACCKX010000001.1"/>
</dbReference>
<protein>
    <recommendedName>
        <fullName evidence="4">Ribbon-helix-helix protein, copG family</fullName>
    </recommendedName>
</protein>